<sequence>MNIPEYMSSYAHFGSIQNIEEKNIEVIAVQAQFDNIELITDWAKSFRHKYISDEDLLEGMEDIGENEPIDFLKEMIYPENKKFKSGDFGEILVAEYLMYTENFWVPTLSLRYSEKSNKEESTKGSDIIAIRFDQDPAHESVYDLLCIGEVKTGSTSTSTIRGRLQDAINGSNKDSIQLLNAKRGSVGLNAVKLKIKHREPKENQGEYSYREIARFENPIERPYQTQYVAAAVVDQKHINQNTVKKVVTKESQHVDSLRMIAVGVSDIQKLIDALYSELGVSNLDNE</sequence>
<evidence type="ECO:0000259" key="1">
    <source>
        <dbReference type="Pfam" id="PF08878"/>
    </source>
</evidence>
<feature type="domain" description="Anti-bacteriophage protein A/HamA C-terminal" evidence="1">
    <location>
        <begin position="25"/>
        <end position="278"/>
    </location>
</feature>
<gene>
    <name evidence="2" type="ORF">UCCLBBS449_1264</name>
</gene>
<dbReference type="EMBL" id="CP031198">
    <property type="protein sequence ID" value="QCZ53219.1"/>
    <property type="molecule type" value="Genomic_DNA"/>
</dbReference>
<reference evidence="2 3" key="1">
    <citation type="submission" date="2018-07" db="EMBL/GenBank/DDBJ databases">
        <authorList>
            <person name="Feyereisen M."/>
        </authorList>
    </citation>
    <scope>NUCLEOTIDE SEQUENCE [LARGE SCALE GENOMIC DNA]</scope>
    <source>
        <strain evidence="2 3">UCCLBBS449</strain>
    </source>
</reference>
<evidence type="ECO:0000313" key="3">
    <source>
        <dbReference type="Proteomes" id="UP000307074"/>
    </source>
</evidence>
<dbReference type="Pfam" id="PF08878">
    <property type="entry name" value="HamA"/>
    <property type="match status" value="1"/>
</dbReference>
<dbReference type="Proteomes" id="UP000307074">
    <property type="component" value="Chromosome"/>
</dbReference>
<dbReference type="InterPro" id="IPR014976">
    <property type="entry name" value="AbpA_HamA_C"/>
</dbReference>
<protein>
    <recommendedName>
        <fullName evidence="1">Anti-bacteriophage protein A/HamA C-terminal domain-containing protein</fullName>
    </recommendedName>
</protein>
<accession>A0A5B7Y289</accession>
<proteinExistence type="predicted"/>
<dbReference type="AlphaFoldDB" id="A0A5B7Y289"/>
<evidence type="ECO:0000313" key="2">
    <source>
        <dbReference type="EMBL" id="QCZ53219.1"/>
    </source>
</evidence>
<name>A0A5B7Y289_LEVBR</name>
<dbReference type="RefSeq" id="WP_042520526.1">
    <property type="nucleotide sequence ID" value="NZ_JXUG01000002.1"/>
</dbReference>
<organism evidence="2 3">
    <name type="scientific">Levilactobacillus brevis</name>
    <name type="common">Lactobacillus brevis</name>
    <dbReference type="NCBI Taxonomy" id="1580"/>
    <lineage>
        <taxon>Bacteria</taxon>
        <taxon>Bacillati</taxon>
        <taxon>Bacillota</taxon>
        <taxon>Bacilli</taxon>
        <taxon>Lactobacillales</taxon>
        <taxon>Lactobacillaceae</taxon>
        <taxon>Levilactobacillus</taxon>
    </lineage>
</organism>